<dbReference type="InterPro" id="IPR023393">
    <property type="entry name" value="START-like_dom_sf"/>
</dbReference>
<accession>A0A1H9GAC4</accession>
<dbReference type="PANTHER" id="PTHR36166:SF1">
    <property type="entry name" value="SRPBCC DOMAIN-CONTAINING PROTEIN"/>
    <property type="match status" value="1"/>
</dbReference>
<dbReference type="EMBL" id="FOFB01000010">
    <property type="protein sequence ID" value="SEQ47010.1"/>
    <property type="molecule type" value="Genomic_DNA"/>
</dbReference>
<dbReference type="AlphaFoldDB" id="A0A1H9GAC4"/>
<dbReference type="STRING" id="478744.SAMN05444359_110102"/>
<name>A0A1H9GAC4_9BACT</name>
<gene>
    <name evidence="1" type="ORF">SAMN05444359_110102</name>
</gene>
<proteinExistence type="predicted"/>
<dbReference type="OrthoDB" id="191189at2"/>
<dbReference type="PANTHER" id="PTHR36166">
    <property type="entry name" value="CHROMOSOME 9, WHOLE GENOME SHOTGUN SEQUENCE"/>
    <property type="match status" value="1"/>
</dbReference>
<dbReference type="Pfam" id="PF10604">
    <property type="entry name" value="Polyketide_cyc2"/>
    <property type="match status" value="1"/>
</dbReference>
<dbReference type="Proteomes" id="UP000199021">
    <property type="component" value="Unassembled WGS sequence"/>
</dbReference>
<reference evidence="2" key="1">
    <citation type="submission" date="2016-10" db="EMBL/GenBank/DDBJ databases">
        <authorList>
            <person name="Varghese N."/>
            <person name="Submissions S."/>
        </authorList>
    </citation>
    <scope>NUCLEOTIDE SEQUENCE [LARGE SCALE GENOMIC DNA]</scope>
    <source>
        <strain evidence="2">DSM 24740</strain>
    </source>
</reference>
<evidence type="ECO:0000313" key="2">
    <source>
        <dbReference type="Proteomes" id="UP000199021"/>
    </source>
</evidence>
<keyword evidence="2" id="KW-1185">Reference proteome</keyword>
<evidence type="ECO:0008006" key="3">
    <source>
        <dbReference type="Google" id="ProtNLM"/>
    </source>
</evidence>
<evidence type="ECO:0000313" key="1">
    <source>
        <dbReference type="EMBL" id="SEQ47010.1"/>
    </source>
</evidence>
<dbReference type="Gene3D" id="3.30.530.20">
    <property type="match status" value="1"/>
</dbReference>
<dbReference type="RefSeq" id="WP_090168130.1">
    <property type="nucleotide sequence ID" value="NZ_FOFB01000010.1"/>
</dbReference>
<sequence length="137" mass="15232">MLQLTTTIDLPASPDRVWAELTNFAAYPDWNPFITQASGDWARGNIVAITAGGMDFKPKVLAFAYGKELRWSGSLLFKGLFDGEHYFLLKDNGDGTTTLTHGENFSGLLVPLFRTKLNKDTKTGFEAMNNALLERLK</sequence>
<dbReference type="SUPFAM" id="SSF55961">
    <property type="entry name" value="Bet v1-like"/>
    <property type="match status" value="1"/>
</dbReference>
<dbReference type="CDD" id="cd07822">
    <property type="entry name" value="SRPBCC_4"/>
    <property type="match status" value="1"/>
</dbReference>
<dbReference type="InParanoid" id="A0A1H9GAC4"/>
<organism evidence="1 2">
    <name type="scientific">Neolewinella agarilytica</name>
    <dbReference type="NCBI Taxonomy" id="478744"/>
    <lineage>
        <taxon>Bacteria</taxon>
        <taxon>Pseudomonadati</taxon>
        <taxon>Bacteroidota</taxon>
        <taxon>Saprospiria</taxon>
        <taxon>Saprospirales</taxon>
        <taxon>Lewinellaceae</taxon>
        <taxon>Neolewinella</taxon>
    </lineage>
</organism>
<protein>
    <recommendedName>
        <fullName evidence="3">Polyketide cyclase / dehydrase and lipid transport</fullName>
    </recommendedName>
</protein>
<dbReference type="InterPro" id="IPR019587">
    <property type="entry name" value="Polyketide_cyclase/dehydratase"/>
</dbReference>